<name>A0A1X0NNE9_9TRYP</name>
<comment type="caution">
    <text evidence="2">The sequence shown here is derived from an EMBL/GenBank/DDBJ whole genome shotgun (WGS) entry which is preliminary data.</text>
</comment>
<reference evidence="2 3" key="1">
    <citation type="submission" date="2017-03" db="EMBL/GenBank/DDBJ databases">
        <title>An alternative strategy for trypanosome survival in the mammalian bloodstream revealed through genome and transcriptome analysis of the ubiquitous bovine parasite Trypanosoma (Megatrypanum) theileri.</title>
        <authorList>
            <person name="Kelly S."/>
            <person name="Ivens A."/>
            <person name="Mott A."/>
            <person name="O'Neill E."/>
            <person name="Emms D."/>
            <person name="Macleod O."/>
            <person name="Voorheis P."/>
            <person name="Matthews J."/>
            <person name="Matthews K."/>
            <person name="Carrington M."/>
        </authorList>
    </citation>
    <scope>NUCLEOTIDE SEQUENCE [LARGE SCALE GENOMIC DNA]</scope>
    <source>
        <strain evidence="2">Edinburgh</strain>
    </source>
</reference>
<proteinExistence type="predicted"/>
<sequence length="99" mass="11280">MVVLELRHEKPRRKQPSQQQQGCYHAVGNHPHQSRPHSQSYRTPVRRPARHDGSSQPRRRCTDEANTNIDVDFHTLTPSRLMTPPPTPTPPSSQEIMGG</sequence>
<dbReference type="VEuPathDB" id="TriTrypDB:TM35_000331060"/>
<gene>
    <name evidence="2" type="ORF">TM35_000331060</name>
</gene>
<evidence type="ECO:0000256" key="1">
    <source>
        <dbReference type="SAM" id="MobiDB-lite"/>
    </source>
</evidence>
<dbReference type="GeneID" id="39988642"/>
<evidence type="ECO:0000313" key="3">
    <source>
        <dbReference type="Proteomes" id="UP000192257"/>
    </source>
</evidence>
<feature type="region of interest" description="Disordered" evidence="1">
    <location>
        <begin position="1"/>
        <end position="99"/>
    </location>
</feature>
<dbReference type="EMBL" id="NBCO01000033">
    <property type="protein sequence ID" value="ORC85649.1"/>
    <property type="molecule type" value="Genomic_DNA"/>
</dbReference>
<evidence type="ECO:0000313" key="2">
    <source>
        <dbReference type="EMBL" id="ORC85649.1"/>
    </source>
</evidence>
<accession>A0A1X0NNE9</accession>
<organism evidence="2 3">
    <name type="scientific">Trypanosoma theileri</name>
    <dbReference type="NCBI Taxonomy" id="67003"/>
    <lineage>
        <taxon>Eukaryota</taxon>
        <taxon>Discoba</taxon>
        <taxon>Euglenozoa</taxon>
        <taxon>Kinetoplastea</taxon>
        <taxon>Metakinetoplastina</taxon>
        <taxon>Trypanosomatida</taxon>
        <taxon>Trypanosomatidae</taxon>
        <taxon>Trypanosoma</taxon>
    </lineage>
</organism>
<dbReference type="Proteomes" id="UP000192257">
    <property type="component" value="Unassembled WGS sequence"/>
</dbReference>
<protein>
    <submittedName>
        <fullName evidence="2">Uncharacterized protein</fullName>
    </submittedName>
</protein>
<dbReference type="RefSeq" id="XP_028879715.1">
    <property type="nucleotide sequence ID" value="XM_029028862.1"/>
</dbReference>
<keyword evidence="3" id="KW-1185">Reference proteome</keyword>
<dbReference type="AlphaFoldDB" id="A0A1X0NNE9"/>